<dbReference type="Proteomes" id="UP000799771">
    <property type="component" value="Unassembled WGS sequence"/>
</dbReference>
<reference evidence="1" key="1">
    <citation type="journal article" date="2020" name="Stud. Mycol.">
        <title>101 Dothideomycetes genomes: a test case for predicting lifestyles and emergence of pathogens.</title>
        <authorList>
            <person name="Haridas S."/>
            <person name="Albert R."/>
            <person name="Binder M."/>
            <person name="Bloem J."/>
            <person name="Labutti K."/>
            <person name="Salamov A."/>
            <person name="Andreopoulos B."/>
            <person name="Baker S."/>
            <person name="Barry K."/>
            <person name="Bills G."/>
            <person name="Bluhm B."/>
            <person name="Cannon C."/>
            <person name="Castanera R."/>
            <person name="Culley D."/>
            <person name="Daum C."/>
            <person name="Ezra D."/>
            <person name="Gonzalez J."/>
            <person name="Henrissat B."/>
            <person name="Kuo A."/>
            <person name="Liang C."/>
            <person name="Lipzen A."/>
            <person name="Lutzoni F."/>
            <person name="Magnuson J."/>
            <person name="Mondo S."/>
            <person name="Nolan M."/>
            <person name="Ohm R."/>
            <person name="Pangilinan J."/>
            <person name="Park H.-J."/>
            <person name="Ramirez L."/>
            <person name="Alfaro M."/>
            <person name="Sun H."/>
            <person name="Tritt A."/>
            <person name="Yoshinaga Y."/>
            <person name="Zwiers L.-H."/>
            <person name="Turgeon B."/>
            <person name="Goodwin S."/>
            <person name="Spatafora J."/>
            <person name="Crous P."/>
            <person name="Grigoriev I."/>
        </authorList>
    </citation>
    <scope>NUCLEOTIDE SEQUENCE</scope>
    <source>
        <strain evidence="1">CBS 119687</strain>
    </source>
</reference>
<evidence type="ECO:0000313" key="1">
    <source>
        <dbReference type="EMBL" id="KAF2127361.1"/>
    </source>
</evidence>
<evidence type="ECO:0000313" key="2">
    <source>
        <dbReference type="Proteomes" id="UP000799771"/>
    </source>
</evidence>
<name>A0A6A6A9L7_9PLEO</name>
<organism evidence="1 2">
    <name type="scientific">Dothidotthia symphoricarpi CBS 119687</name>
    <dbReference type="NCBI Taxonomy" id="1392245"/>
    <lineage>
        <taxon>Eukaryota</taxon>
        <taxon>Fungi</taxon>
        <taxon>Dikarya</taxon>
        <taxon>Ascomycota</taxon>
        <taxon>Pezizomycotina</taxon>
        <taxon>Dothideomycetes</taxon>
        <taxon>Pleosporomycetidae</taxon>
        <taxon>Pleosporales</taxon>
        <taxon>Dothidotthiaceae</taxon>
        <taxon>Dothidotthia</taxon>
    </lineage>
</organism>
<gene>
    <name evidence="1" type="ORF">P153DRAFT_64755</name>
</gene>
<dbReference type="RefSeq" id="XP_033521750.1">
    <property type="nucleotide sequence ID" value="XM_033673323.1"/>
</dbReference>
<dbReference type="AlphaFoldDB" id="A0A6A6A9L7"/>
<dbReference type="EMBL" id="ML977511">
    <property type="protein sequence ID" value="KAF2127361.1"/>
    <property type="molecule type" value="Genomic_DNA"/>
</dbReference>
<proteinExistence type="predicted"/>
<dbReference type="GeneID" id="54413755"/>
<accession>A0A6A6A9L7</accession>
<sequence length="100" mass="11277">MLARPWPRRTPAPCSCSNWIDVVLASAADPSNSYPHRHHIYNITPCLCCSMRFDSRLPCFPTRAMTVIKSPCIHTLPPSCRTINKPVLTCVKVVVSEQRK</sequence>
<keyword evidence="2" id="KW-1185">Reference proteome</keyword>
<protein>
    <submittedName>
        <fullName evidence="1">Uncharacterized protein</fullName>
    </submittedName>
</protein>